<dbReference type="RefSeq" id="XP_047767964.1">
    <property type="nucleotide sequence ID" value="XM_047912369.1"/>
</dbReference>
<keyword evidence="3" id="KW-1185">Reference proteome</keyword>
<keyword evidence="2" id="KW-0804">Transcription</keyword>
<feature type="compositionally biased region" description="Low complexity" evidence="1">
    <location>
        <begin position="397"/>
        <end position="443"/>
    </location>
</feature>
<organism evidence="2 3">
    <name type="scientific">Passalora fulva</name>
    <name type="common">Tomato leaf mold</name>
    <name type="synonym">Cladosporium fulvum</name>
    <dbReference type="NCBI Taxonomy" id="5499"/>
    <lineage>
        <taxon>Eukaryota</taxon>
        <taxon>Fungi</taxon>
        <taxon>Dikarya</taxon>
        <taxon>Ascomycota</taxon>
        <taxon>Pezizomycotina</taxon>
        <taxon>Dothideomycetes</taxon>
        <taxon>Dothideomycetidae</taxon>
        <taxon>Mycosphaerellales</taxon>
        <taxon>Mycosphaerellaceae</taxon>
        <taxon>Fulvia</taxon>
    </lineage>
</organism>
<dbReference type="GO" id="GO:0000428">
    <property type="term" value="C:DNA-directed RNA polymerase complex"/>
    <property type="evidence" value="ECO:0007669"/>
    <property type="project" value="UniProtKB-KW"/>
</dbReference>
<proteinExistence type="predicted"/>
<reference evidence="2" key="1">
    <citation type="submission" date="2021-12" db="EMBL/GenBank/DDBJ databases">
        <authorList>
            <person name="Zaccaron A."/>
            <person name="Stergiopoulos I."/>
        </authorList>
    </citation>
    <scope>NUCLEOTIDE SEQUENCE</scope>
    <source>
        <strain evidence="2">Race5_Kim</strain>
    </source>
</reference>
<feature type="compositionally biased region" description="Basic and acidic residues" evidence="1">
    <location>
        <begin position="344"/>
        <end position="357"/>
    </location>
</feature>
<keyword evidence="2" id="KW-0240">DNA-directed RNA polymerase</keyword>
<name>A0A9Q8PJG3_PASFU</name>
<dbReference type="OrthoDB" id="3650798at2759"/>
<evidence type="ECO:0000313" key="3">
    <source>
        <dbReference type="Proteomes" id="UP000756132"/>
    </source>
</evidence>
<dbReference type="GO" id="GO:0005634">
    <property type="term" value="C:nucleus"/>
    <property type="evidence" value="ECO:0007669"/>
    <property type="project" value="UniProtKB-SubCell"/>
</dbReference>
<accession>A0A9Q8PJG3</accession>
<reference evidence="2" key="2">
    <citation type="journal article" date="2022" name="Microb. Genom.">
        <title>A chromosome-scale genome assembly of the tomato pathogen Cladosporium fulvum reveals a compartmentalized genome architecture and the presence of a dispensable chromosome.</title>
        <authorList>
            <person name="Zaccaron A.Z."/>
            <person name="Chen L.H."/>
            <person name="Samaras A."/>
            <person name="Stergiopoulos I."/>
        </authorList>
    </citation>
    <scope>NUCLEOTIDE SEQUENCE</scope>
    <source>
        <strain evidence="2">Race5_Kim</strain>
    </source>
</reference>
<feature type="compositionally biased region" description="Basic and acidic residues" evidence="1">
    <location>
        <begin position="289"/>
        <end position="300"/>
    </location>
</feature>
<feature type="compositionally biased region" description="Basic and acidic residues" evidence="1">
    <location>
        <begin position="308"/>
        <end position="320"/>
    </location>
</feature>
<dbReference type="AlphaFoldDB" id="A0A9Q8PJG3"/>
<gene>
    <name evidence="2" type="ORF">CLAFUR5_13221</name>
</gene>
<dbReference type="EMBL" id="CP090173">
    <property type="protein sequence ID" value="UJO23598.1"/>
    <property type="molecule type" value="Genomic_DNA"/>
</dbReference>
<feature type="region of interest" description="Disordered" evidence="1">
    <location>
        <begin position="288"/>
        <end position="489"/>
    </location>
</feature>
<dbReference type="GO" id="GO:0003677">
    <property type="term" value="F:DNA binding"/>
    <property type="evidence" value="ECO:0007669"/>
    <property type="project" value="UniProtKB-KW"/>
</dbReference>
<feature type="compositionally biased region" description="Basic and acidic residues" evidence="1">
    <location>
        <begin position="461"/>
        <end position="477"/>
    </location>
</feature>
<dbReference type="Proteomes" id="UP000756132">
    <property type="component" value="Chromosome 11"/>
</dbReference>
<dbReference type="GO" id="GO:0006366">
    <property type="term" value="P:transcription by RNA polymerase II"/>
    <property type="evidence" value="ECO:0007669"/>
    <property type="project" value="InterPro"/>
</dbReference>
<evidence type="ECO:0000256" key="1">
    <source>
        <dbReference type="SAM" id="MobiDB-lite"/>
    </source>
</evidence>
<protein>
    <submittedName>
        <fullName evidence="2">DNA-directed RNA polymerase II subunit RPB1</fullName>
    </submittedName>
</protein>
<dbReference type="KEGG" id="ffu:CLAFUR5_13221"/>
<sequence>MDKALQDARTHTATLKTHLDRLWKIIPPAKHVSEESAAKAQQVFDTPELLEDIISYLNTPGKLKVMGVQRTWRNTILGSTRLQKAIGLLPYDDGIYYSPFSKRFYGGTYSLLNQRNFGWGLGGNNMPGGTYDDSNGNFRWDEDSEYSFWTINHMPVTEDPTKLEINIEWTTSMKLGSRIESMLICDPPVKNISAMTRCAYNCDQVGNSYHPSRARYGLTSSSSVGFTLGELHQVSKEIIAKHPNCRCHGVIFETTVPLLKSDPVLIHRRSLEQRAHEKRILRREKRRLRREEESARDREAQQALVQEEVERYPSHDHEAGYSDDEDLRLGYSNGPESEDDDKGDYEQRTSQERDHEQPSSPASRPQARLEFHRPQTQTISATGPDREALGPRRSAAPPQYSPTSPEYSPTSPGWQTRSPQYSPTSPQYSSASPQYSPTSPQYSLTSPALAPISPRYSATSPRHESSNEEEVEREHSTFRIFTEEELLDM</sequence>
<dbReference type="GeneID" id="71993099"/>
<dbReference type="GO" id="GO:0046872">
    <property type="term" value="F:metal ion binding"/>
    <property type="evidence" value="ECO:0007669"/>
    <property type="project" value="UniProtKB-KW"/>
</dbReference>
<evidence type="ECO:0000313" key="2">
    <source>
        <dbReference type="EMBL" id="UJO23598.1"/>
    </source>
</evidence>